<comment type="similarity">
    <text evidence="1">Belongs to the LysR transcriptional regulatory family.</text>
</comment>
<keyword evidence="2" id="KW-0805">Transcription regulation</keyword>
<dbReference type="InterPro" id="IPR036388">
    <property type="entry name" value="WH-like_DNA-bd_sf"/>
</dbReference>
<keyword evidence="7" id="KW-1185">Reference proteome</keyword>
<evidence type="ECO:0000256" key="1">
    <source>
        <dbReference type="ARBA" id="ARBA00009437"/>
    </source>
</evidence>
<evidence type="ECO:0000256" key="3">
    <source>
        <dbReference type="ARBA" id="ARBA00023125"/>
    </source>
</evidence>
<dbReference type="SUPFAM" id="SSF53850">
    <property type="entry name" value="Periplasmic binding protein-like II"/>
    <property type="match status" value="1"/>
</dbReference>
<dbReference type="Pfam" id="PF03466">
    <property type="entry name" value="LysR_substrate"/>
    <property type="match status" value="1"/>
</dbReference>
<comment type="caution">
    <text evidence="6">The sequence shown here is derived from an EMBL/GenBank/DDBJ whole genome shotgun (WGS) entry which is preliminary data.</text>
</comment>
<accession>A0A4R2RB21</accession>
<dbReference type="Gene3D" id="1.10.10.10">
    <property type="entry name" value="Winged helix-like DNA-binding domain superfamily/Winged helix DNA-binding domain"/>
    <property type="match status" value="1"/>
</dbReference>
<keyword evidence="3 6" id="KW-0238">DNA-binding</keyword>
<evidence type="ECO:0000256" key="2">
    <source>
        <dbReference type="ARBA" id="ARBA00023015"/>
    </source>
</evidence>
<dbReference type="GO" id="GO:0003700">
    <property type="term" value="F:DNA-binding transcription factor activity"/>
    <property type="evidence" value="ECO:0007669"/>
    <property type="project" value="InterPro"/>
</dbReference>
<organism evidence="6 7">
    <name type="scientific">Rhodovulum bhavnagarense</name>
    <dbReference type="NCBI Taxonomy" id="992286"/>
    <lineage>
        <taxon>Bacteria</taxon>
        <taxon>Pseudomonadati</taxon>
        <taxon>Pseudomonadota</taxon>
        <taxon>Alphaproteobacteria</taxon>
        <taxon>Rhodobacterales</taxon>
        <taxon>Paracoccaceae</taxon>
        <taxon>Rhodovulum</taxon>
    </lineage>
</organism>
<feature type="domain" description="HTH lysR-type" evidence="5">
    <location>
        <begin position="9"/>
        <end position="66"/>
    </location>
</feature>
<dbReference type="Proteomes" id="UP000295050">
    <property type="component" value="Unassembled WGS sequence"/>
</dbReference>
<evidence type="ECO:0000256" key="4">
    <source>
        <dbReference type="ARBA" id="ARBA00023163"/>
    </source>
</evidence>
<dbReference type="OrthoDB" id="9803030at2"/>
<reference evidence="6 7" key="1">
    <citation type="submission" date="2019-03" db="EMBL/GenBank/DDBJ databases">
        <title>Genomic Encyclopedia of Type Strains, Phase IV (KMG-IV): sequencing the most valuable type-strain genomes for metagenomic binning, comparative biology and taxonomic classification.</title>
        <authorList>
            <person name="Goeker M."/>
        </authorList>
    </citation>
    <scope>NUCLEOTIDE SEQUENCE [LARGE SCALE GENOMIC DNA]</scope>
    <source>
        <strain evidence="6 7">DSM 24766</strain>
    </source>
</reference>
<dbReference type="PANTHER" id="PTHR30126">
    <property type="entry name" value="HTH-TYPE TRANSCRIPTIONAL REGULATOR"/>
    <property type="match status" value="1"/>
</dbReference>
<dbReference type="Gene3D" id="3.40.190.290">
    <property type="match status" value="1"/>
</dbReference>
<dbReference type="InterPro" id="IPR036390">
    <property type="entry name" value="WH_DNA-bd_sf"/>
</dbReference>
<proteinExistence type="inferred from homology"/>
<evidence type="ECO:0000313" key="6">
    <source>
        <dbReference type="EMBL" id="TCP60512.1"/>
    </source>
</evidence>
<dbReference type="PROSITE" id="PS50931">
    <property type="entry name" value="HTH_LYSR"/>
    <property type="match status" value="1"/>
</dbReference>
<dbReference type="Pfam" id="PF00126">
    <property type="entry name" value="HTH_1"/>
    <property type="match status" value="1"/>
</dbReference>
<evidence type="ECO:0000313" key="7">
    <source>
        <dbReference type="Proteomes" id="UP000295050"/>
    </source>
</evidence>
<dbReference type="InterPro" id="IPR005119">
    <property type="entry name" value="LysR_subst-bd"/>
</dbReference>
<dbReference type="EMBL" id="SLXU01000009">
    <property type="protein sequence ID" value="TCP60512.1"/>
    <property type="molecule type" value="Genomic_DNA"/>
</dbReference>
<dbReference type="CDD" id="cd05466">
    <property type="entry name" value="PBP2_LTTR_substrate"/>
    <property type="match status" value="1"/>
</dbReference>
<dbReference type="AlphaFoldDB" id="A0A4R2RB21"/>
<dbReference type="RefSeq" id="WP_132951664.1">
    <property type="nucleotide sequence ID" value="NZ_SLXU01000009.1"/>
</dbReference>
<dbReference type="GO" id="GO:0000976">
    <property type="term" value="F:transcription cis-regulatory region binding"/>
    <property type="evidence" value="ECO:0007669"/>
    <property type="project" value="TreeGrafter"/>
</dbReference>
<dbReference type="InterPro" id="IPR000847">
    <property type="entry name" value="LysR_HTH_N"/>
</dbReference>
<dbReference type="SUPFAM" id="SSF46785">
    <property type="entry name" value="Winged helix' DNA-binding domain"/>
    <property type="match status" value="1"/>
</dbReference>
<protein>
    <submittedName>
        <fullName evidence="6">DNA-binding transcriptional LysR family regulator</fullName>
    </submittedName>
</protein>
<evidence type="ECO:0000259" key="5">
    <source>
        <dbReference type="PROSITE" id="PS50931"/>
    </source>
</evidence>
<keyword evidence="4" id="KW-0804">Transcription</keyword>
<sequence>MTAASFKGLTVAQLRAVEAVARLGSFSAAAQELNVSQPSVSNHIAAAERLSRALLFNRQGHSIRPGPALEVLLPRIRALLALYADVERDLVAARDLAMGALRIGYSTYQIAMPVIGRFMQAHPGIEIEARALASADVLAGVEAGRLDIGFVTGREVPAGMQGWALVETPVVLVAPPDHPLADKGWADWAEIAELSLIQREKGSGTRQLFEGAAKLARIAPKTVLALGSWGSIVAMVREGLGLGVALAAELTKGDGLVPVRISEGRLTAQHFIICQKDMAHVAAVQAFVSLASAQYDGSVKPANS</sequence>
<dbReference type="PANTHER" id="PTHR30126:SF39">
    <property type="entry name" value="HTH-TYPE TRANSCRIPTIONAL REGULATOR CYSL"/>
    <property type="match status" value="1"/>
</dbReference>
<name>A0A4R2RB21_9RHOB</name>
<gene>
    <name evidence="6" type="ORF">EV663_10917</name>
</gene>